<dbReference type="RefSeq" id="WP_213001383.1">
    <property type="nucleotide sequence ID" value="NZ_BAAATW010000007.1"/>
</dbReference>
<name>A0A919VX04_9ACTN</name>
<sequence>MFVSVVIPALNERENISRTIGSIPVEKLRVAGHETEIVIVDNGSTDGTGELARQLGAKVVVQPVRGYGNAYKAGFANCSGEVIATGDADLTYPFEILPEVIDSLAAEDIDFLSTNRLGDLLPGAMTRSHVWGNKCLSGIARQLFRVPFADSQSGMWVFRRKVWNGLRMRSGGMGFSQELKIEAFRHGFKCAEIPIVYRPRGGETKIRTVADGMRNLAEMLAVRARPVAPLTQNSYVALPSWSDVPSAREPERAPVPSCTCAAGAVANPAW</sequence>
<dbReference type="Gene3D" id="3.90.550.10">
    <property type="entry name" value="Spore Coat Polysaccharide Biosynthesis Protein SpsA, Chain A"/>
    <property type="match status" value="1"/>
</dbReference>
<dbReference type="EMBL" id="BOQP01000041">
    <property type="protein sequence ID" value="GIM80126.1"/>
    <property type="molecule type" value="Genomic_DNA"/>
</dbReference>
<dbReference type="Pfam" id="PF00535">
    <property type="entry name" value="Glycos_transf_2"/>
    <property type="match status" value="1"/>
</dbReference>
<dbReference type="PANTHER" id="PTHR48090:SF7">
    <property type="entry name" value="RFBJ PROTEIN"/>
    <property type="match status" value="1"/>
</dbReference>
<dbReference type="InterPro" id="IPR001173">
    <property type="entry name" value="Glyco_trans_2-like"/>
</dbReference>
<protein>
    <recommendedName>
        <fullName evidence="2">Glycosyltransferase 2-like domain-containing protein</fullName>
    </recommendedName>
</protein>
<evidence type="ECO:0000259" key="2">
    <source>
        <dbReference type="Pfam" id="PF00535"/>
    </source>
</evidence>
<organism evidence="3 4">
    <name type="scientific">Winogradskya consettensis</name>
    <dbReference type="NCBI Taxonomy" id="113560"/>
    <lineage>
        <taxon>Bacteria</taxon>
        <taxon>Bacillati</taxon>
        <taxon>Actinomycetota</taxon>
        <taxon>Actinomycetes</taxon>
        <taxon>Micromonosporales</taxon>
        <taxon>Micromonosporaceae</taxon>
        <taxon>Winogradskya</taxon>
    </lineage>
</organism>
<dbReference type="SUPFAM" id="SSF53448">
    <property type="entry name" value="Nucleotide-diphospho-sugar transferases"/>
    <property type="match status" value="1"/>
</dbReference>
<gene>
    <name evidence="3" type="ORF">Aco04nite_69070</name>
</gene>
<reference evidence="3" key="1">
    <citation type="submission" date="2021-03" db="EMBL/GenBank/DDBJ databases">
        <title>Whole genome shotgun sequence of Actinoplanes consettensis NBRC 14913.</title>
        <authorList>
            <person name="Komaki H."/>
            <person name="Tamura T."/>
        </authorList>
    </citation>
    <scope>NUCLEOTIDE SEQUENCE</scope>
    <source>
        <strain evidence="3">NBRC 14913</strain>
    </source>
</reference>
<dbReference type="Proteomes" id="UP000680865">
    <property type="component" value="Unassembled WGS sequence"/>
</dbReference>
<evidence type="ECO:0000313" key="4">
    <source>
        <dbReference type="Proteomes" id="UP000680865"/>
    </source>
</evidence>
<comment type="similarity">
    <text evidence="1">Belongs to the glycosyltransferase 2 family.</text>
</comment>
<dbReference type="AlphaFoldDB" id="A0A919VX04"/>
<evidence type="ECO:0000256" key="1">
    <source>
        <dbReference type="ARBA" id="ARBA00006739"/>
    </source>
</evidence>
<accession>A0A919VX04</accession>
<comment type="caution">
    <text evidence="3">The sequence shown here is derived from an EMBL/GenBank/DDBJ whole genome shotgun (WGS) entry which is preliminary data.</text>
</comment>
<dbReference type="PANTHER" id="PTHR48090">
    <property type="entry name" value="UNDECAPRENYL-PHOSPHATE 4-DEOXY-4-FORMAMIDO-L-ARABINOSE TRANSFERASE-RELATED"/>
    <property type="match status" value="1"/>
</dbReference>
<dbReference type="InterPro" id="IPR050256">
    <property type="entry name" value="Glycosyltransferase_2"/>
</dbReference>
<feature type="domain" description="Glycosyltransferase 2-like" evidence="2">
    <location>
        <begin position="4"/>
        <end position="162"/>
    </location>
</feature>
<dbReference type="InterPro" id="IPR029044">
    <property type="entry name" value="Nucleotide-diphossugar_trans"/>
</dbReference>
<evidence type="ECO:0000313" key="3">
    <source>
        <dbReference type="EMBL" id="GIM80126.1"/>
    </source>
</evidence>
<keyword evidence="4" id="KW-1185">Reference proteome</keyword>
<proteinExistence type="inferred from homology"/>
<dbReference type="CDD" id="cd04179">
    <property type="entry name" value="DPM_DPG-synthase_like"/>
    <property type="match status" value="1"/>
</dbReference>